<feature type="region of interest" description="Disordered" evidence="1">
    <location>
        <begin position="356"/>
        <end position="391"/>
    </location>
</feature>
<evidence type="ECO:0000313" key="3">
    <source>
        <dbReference type="EMBL" id="MBV0924069.1"/>
    </source>
</evidence>
<evidence type="ECO:0000256" key="2">
    <source>
        <dbReference type="SAM" id="Phobius"/>
    </source>
</evidence>
<accession>A0A8J7Y9B1</accession>
<keyword evidence="2" id="KW-0472">Membrane</keyword>
<keyword evidence="2" id="KW-1133">Transmembrane helix</keyword>
<comment type="caution">
    <text evidence="3">The sequence shown here is derived from an EMBL/GenBank/DDBJ whole genome shotgun (WGS) entry which is preliminary data.</text>
</comment>
<dbReference type="Proteomes" id="UP000766550">
    <property type="component" value="Unassembled WGS sequence"/>
</dbReference>
<feature type="transmembrane region" description="Helical" evidence="2">
    <location>
        <begin position="393"/>
        <end position="411"/>
    </location>
</feature>
<dbReference type="SUPFAM" id="SSF49478">
    <property type="entry name" value="Cna protein B-type domain"/>
    <property type="match status" value="1"/>
</dbReference>
<reference evidence="3 4" key="1">
    <citation type="submission" date="2021-06" db="EMBL/GenBank/DDBJ databases">
        <title>New haloarchaea isolates fom saline soil.</title>
        <authorList>
            <person name="Duran-Viseras A."/>
            <person name="Sanchez-Porro C.S."/>
            <person name="Ventosa A."/>
        </authorList>
    </citation>
    <scope>NUCLEOTIDE SEQUENCE [LARGE SCALE GENOMIC DNA]</scope>
    <source>
        <strain evidence="3 4">JCM 183640</strain>
    </source>
</reference>
<evidence type="ECO:0000313" key="4">
    <source>
        <dbReference type="Proteomes" id="UP000766550"/>
    </source>
</evidence>
<proteinExistence type="predicted"/>
<dbReference type="GO" id="GO:0004180">
    <property type="term" value="F:carboxypeptidase activity"/>
    <property type="evidence" value="ECO:0007669"/>
    <property type="project" value="UniProtKB-KW"/>
</dbReference>
<feature type="compositionally biased region" description="Low complexity" evidence="1">
    <location>
        <begin position="367"/>
        <end position="387"/>
    </location>
</feature>
<gene>
    <name evidence="3" type="ORF">KTS45_07610</name>
</gene>
<keyword evidence="3" id="KW-0645">Protease</keyword>
<dbReference type="InterPro" id="IPR008969">
    <property type="entry name" value="CarboxyPept-like_regulatory"/>
</dbReference>
<keyword evidence="3" id="KW-0378">Hydrolase</keyword>
<keyword evidence="3" id="KW-0121">Carboxypeptidase</keyword>
<dbReference type="Gene3D" id="2.60.40.10">
    <property type="entry name" value="Immunoglobulins"/>
    <property type="match status" value="1"/>
</dbReference>
<keyword evidence="4" id="KW-1185">Reference proteome</keyword>
<name>A0A8J7Y9B1_9EURY</name>
<dbReference type="InterPro" id="IPR013783">
    <property type="entry name" value="Ig-like_fold"/>
</dbReference>
<dbReference type="OrthoDB" id="205784at2157"/>
<dbReference type="AlphaFoldDB" id="A0A8J7Y9B1"/>
<protein>
    <submittedName>
        <fullName evidence="3">Carboxypeptidase regulatory-like domain-containing protein</fullName>
    </submittedName>
</protein>
<dbReference type="RefSeq" id="WP_162317150.1">
    <property type="nucleotide sequence ID" value="NZ_JAHQXF010000001.1"/>
</dbReference>
<dbReference type="InterPro" id="IPR008964">
    <property type="entry name" value="Invasin/intimin_cell_adhesion"/>
</dbReference>
<sequence>MAPSRSAFVLCIVALVGVAAVPGGAIAQQERVTLTVSVVDQDGDPVSDVPISATWDDGDGGPVNETTRANGQALVDVPAGANVTIRVHGDEYVRNRPFRVTDASARSVEVPVSEIATAAVTVVDGGGDPVSNARVLLYRDGEFVTDQRTGSDGTVTTPSVEAGEYRLTVGKEGYYWNRTRIQVTGETQARSAIEQGSALLTVTVADDHFEDPRAVQNATVRVPSVGTVQTLSNGQATIRLPVNDRYDLTVTKDGYETAEQRLRFGESDASAEVSIQRTPALELTPDNRRVVVGETVRLRVTDEYGSPVPNATVSRDGEEVGTTDASGAVAAPVSSVGNVTFTVEEGDRSATATVEGVEAADADTETETPSPTETATETPATTPTETTGGDGPGFTAAAVLIALTLFTAFALRRR</sequence>
<dbReference type="Gene3D" id="2.60.40.1120">
    <property type="entry name" value="Carboxypeptidase-like, regulatory domain"/>
    <property type="match status" value="2"/>
</dbReference>
<keyword evidence="2" id="KW-0812">Transmembrane</keyword>
<organism evidence="3 4">
    <name type="scientific">Haloarcula limicola</name>
    <dbReference type="NCBI Taxonomy" id="1429915"/>
    <lineage>
        <taxon>Archaea</taxon>
        <taxon>Methanobacteriati</taxon>
        <taxon>Methanobacteriota</taxon>
        <taxon>Stenosarchaea group</taxon>
        <taxon>Halobacteria</taxon>
        <taxon>Halobacteriales</taxon>
        <taxon>Haloarculaceae</taxon>
        <taxon>Haloarcula</taxon>
    </lineage>
</organism>
<dbReference type="SUPFAM" id="SSF49373">
    <property type="entry name" value="Invasin/intimin cell-adhesion fragments"/>
    <property type="match status" value="1"/>
</dbReference>
<dbReference type="SUPFAM" id="SSF49464">
    <property type="entry name" value="Carboxypeptidase regulatory domain-like"/>
    <property type="match status" value="1"/>
</dbReference>
<dbReference type="EMBL" id="JAHQXF010000001">
    <property type="protein sequence ID" value="MBV0924069.1"/>
    <property type="molecule type" value="Genomic_DNA"/>
</dbReference>
<dbReference type="Pfam" id="PF13620">
    <property type="entry name" value="CarboxypepD_reg"/>
    <property type="match status" value="1"/>
</dbReference>
<evidence type="ECO:0000256" key="1">
    <source>
        <dbReference type="SAM" id="MobiDB-lite"/>
    </source>
</evidence>